<keyword evidence="3" id="KW-1185">Reference proteome</keyword>
<comment type="caution">
    <text evidence="2">The sequence shown here is derived from an EMBL/GenBank/DDBJ whole genome shotgun (WGS) entry which is preliminary data.</text>
</comment>
<feature type="region of interest" description="Disordered" evidence="1">
    <location>
        <begin position="1"/>
        <end position="25"/>
    </location>
</feature>
<dbReference type="PANTHER" id="PTHR39473:SF1">
    <property type="entry name" value="DINB-LIKE DOMAIN-CONTAINING PROTEIN"/>
    <property type="match status" value="1"/>
</dbReference>
<sequence>MHAQSTSSSPSMSSSNNNTGQTGCSASETVAPLTSLLYVSKTILLQAVDLLDNYLTSDDQLTVSSKFLPGSTIGKHLRHARDHFVLLADAVSSPPPHIISYDTRCRNTPMEGSRSAARVALIEAIEQLEARVPLTPMNTPITLHAVTPDLQAFQTTFGRELWFAGLHCVHHWSMVDVCDFILAVSEANFRTSQVRVIAGELNIQLTEDFGFAPSTLVYQDRQAPLGKSKI</sequence>
<dbReference type="Proteomes" id="UP000565441">
    <property type="component" value="Unassembled WGS sequence"/>
</dbReference>
<evidence type="ECO:0008006" key="4">
    <source>
        <dbReference type="Google" id="ProtNLM"/>
    </source>
</evidence>
<accession>A0A8H5H603</accession>
<evidence type="ECO:0000256" key="1">
    <source>
        <dbReference type="SAM" id="MobiDB-lite"/>
    </source>
</evidence>
<proteinExistence type="predicted"/>
<dbReference type="PANTHER" id="PTHR39473">
    <property type="match status" value="1"/>
</dbReference>
<name>A0A8H5H603_9AGAR</name>
<evidence type="ECO:0000313" key="2">
    <source>
        <dbReference type="EMBL" id="KAF5377596.1"/>
    </source>
</evidence>
<gene>
    <name evidence="2" type="ORF">D9615_005162</name>
</gene>
<evidence type="ECO:0000313" key="3">
    <source>
        <dbReference type="Proteomes" id="UP000565441"/>
    </source>
</evidence>
<feature type="compositionally biased region" description="Low complexity" evidence="1">
    <location>
        <begin position="1"/>
        <end position="18"/>
    </location>
</feature>
<dbReference type="EMBL" id="JAACJP010000023">
    <property type="protein sequence ID" value="KAF5377596.1"/>
    <property type="molecule type" value="Genomic_DNA"/>
</dbReference>
<dbReference type="OrthoDB" id="5564877at2759"/>
<protein>
    <recommendedName>
        <fullName evidence="4">DinB-like domain-containing protein</fullName>
    </recommendedName>
</protein>
<reference evidence="2 3" key="1">
    <citation type="journal article" date="2020" name="ISME J.">
        <title>Uncovering the hidden diversity of litter-decomposition mechanisms in mushroom-forming fungi.</title>
        <authorList>
            <person name="Floudas D."/>
            <person name="Bentzer J."/>
            <person name="Ahren D."/>
            <person name="Johansson T."/>
            <person name="Persson P."/>
            <person name="Tunlid A."/>
        </authorList>
    </citation>
    <scope>NUCLEOTIDE SEQUENCE [LARGE SCALE GENOMIC DNA]</scope>
    <source>
        <strain evidence="2 3">CBS 661.87</strain>
    </source>
</reference>
<organism evidence="2 3">
    <name type="scientific">Tricholomella constricta</name>
    <dbReference type="NCBI Taxonomy" id="117010"/>
    <lineage>
        <taxon>Eukaryota</taxon>
        <taxon>Fungi</taxon>
        <taxon>Dikarya</taxon>
        <taxon>Basidiomycota</taxon>
        <taxon>Agaricomycotina</taxon>
        <taxon>Agaricomycetes</taxon>
        <taxon>Agaricomycetidae</taxon>
        <taxon>Agaricales</taxon>
        <taxon>Tricholomatineae</taxon>
        <taxon>Lyophyllaceae</taxon>
        <taxon>Tricholomella</taxon>
    </lineage>
</organism>
<dbReference type="AlphaFoldDB" id="A0A8H5H603"/>